<evidence type="ECO:0000256" key="1">
    <source>
        <dbReference type="SAM" id="MobiDB-lite"/>
    </source>
</evidence>
<evidence type="ECO:0000256" key="2">
    <source>
        <dbReference type="SAM" id="Phobius"/>
    </source>
</evidence>
<dbReference type="EMBL" id="BT072960">
    <property type="protein sequence ID" value="ACN88641.1"/>
    <property type="molecule type" value="mRNA"/>
</dbReference>
<dbReference type="AlphaFoldDB" id="C0PVA4"/>
<keyword evidence="2" id="KW-0472">Membrane</keyword>
<accession>C0PVA4</accession>
<reference evidence="3" key="1">
    <citation type="submission" date="2009-03" db="EMBL/GenBank/DDBJ databases">
        <authorList>
            <person name="Carlson J."/>
            <person name="Booth B."/>
            <person name="Frise E."/>
            <person name="Sandler J."/>
            <person name="Wan K."/>
            <person name="Yu C."/>
            <person name="Celniker S."/>
        </authorList>
    </citation>
    <scope>NUCLEOTIDE SEQUENCE</scope>
</reference>
<evidence type="ECO:0000313" key="3">
    <source>
        <dbReference type="EMBL" id="ACN88641.1"/>
    </source>
</evidence>
<feature type="transmembrane region" description="Helical" evidence="2">
    <location>
        <begin position="71"/>
        <end position="93"/>
    </location>
</feature>
<organism evidence="3">
    <name type="scientific">Drosophila melanogaster</name>
    <name type="common">Fruit fly</name>
    <dbReference type="NCBI Taxonomy" id="7227"/>
    <lineage>
        <taxon>Eukaryota</taxon>
        <taxon>Metazoa</taxon>
        <taxon>Ecdysozoa</taxon>
        <taxon>Arthropoda</taxon>
        <taxon>Hexapoda</taxon>
        <taxon>Insecta</taxon>
        <taxon>Pterygota</taxon>
        <taxon>Neoptera</taxon>
        <taxon>Endopterygota</taxon>
        <taxon>Diptera</taxon>
        <taxon>Brachycera</taxon>
        <taxon>Muscomorpha</taxon>
        <taxon>Ephydroidea</taxon>
        <taxon>Drosophilidae</taxon>
        <taxon>Drosophila</taxon>
        <taxon>Sophophora</taxon>
    </lineage>
</organism>
<feature type="compositionally biased region" description="Polar residues" evidence="1">
    <location>
        <begin position="1"/>
        <end position="13"/>
    </location>
</feature>
<keyword evidence="2" id="KW-0812">Transmembrane</keyword>
<keyword evidence="2" id="KW-1133">Transmembrane helix</keyword>
<proteinExistence type="evidence at transcript level"/>
<protein>
    <submittedName>
        <fullName evidence="3">MIP08796p</fullName>
    </submittedName>
</protein>
<name>C0PVA4_DROME</name>
<feature type="region of interest" description="Disordered" evidence="1">
    <location>
        <begin position="1"/>
        <end position="21"/>
    </location>
</feature>
<sequence length="100" mass="10985">MQNTNGKSGNTKLETPKRVSRPLVRIKRRTNMCASHRLSSAGTCGCGLEDPAGYLSRKGLTASSQGARKQLLFNLFVYEFLRFLCLMILLFQVDGGSVAT</sequence>